<protein>
    <submittedName>
        <fullName evidence="1">Uncharacterized protein</fullName>
    </submittedName>
</protein>
<evidence type="ECO:0000313" key="2">
    <source>
        <dbReference type="Proteomes" id="UP001338582"/>
    </source>
</evidence>
<dbReference type="EMBL" id="CP138895">
    <property type="protein sequence ID" value="WPK24107.1"/>
    <property type="molecule type" value="Genomic_DNA"/>
</dbReference>
<dbReference type="Proteomes" id="UP001338582">
    <property type="component" value="Chromosome 2"/>
</dbReference>
<dbReference type="KEGG" id="asau:88172428"/>
<accession>A0AAX4H684</accession>
<dbReference type="GeneID" id="88172428"/>
<evidence type="ECO:0000313" key="1">
    <source>
        <dbReference type="EMBL" id="WPK24107.1"/>
    </source>
</evidence>
<name>A0AAX4H684_9ASCO</name>
<dbReference type="AlphaFoldDB" id="A0AAX4H684"/>
<gene>
    <name evidence="1" type="ORF">PUMCH_001363</name>
</gene>
<keyword evidence="2" id="KW-1185">Reference proteome</keyword>
<sequence length="314" mass="34819">MSSPKGIVLIIAEETARVEHILESVPFMAGTEIKTRFLNTYKLSYADIRRLNVSEETWEQYDQIPASKLLKLSISLGNLLEAFKNEKVSVETRLARLKLSKKPQTADPFDEGFSASKPTLLPIYYLNLARNLAVILRNFDIGTQIAPLKQLQRHLSHLLVYSKNDTDDAATINSVGTPAERVISASSKSPIKLNSRQMLIEKLEINIHLDAMFTMKIVLKILMELFLTLGQPWSNKEIGEEDLVPQPPNTSASSLFSVATGGSDSLSSQDYVNLVLSIFTQINAGIVGPFTSLLQTKVVEPRVIGGFQNLLSTM</sequence>
<reference evidence="1 2" key="1">
    <citation type="submission" date="2023-10" db="EMBL/GenBank/DDBJ databases">
        <title>Draft Genome Sequence of Candida saopaulonensis from a very Premature Infant with Sepsis.</title>
        <authorList>
            <person name="Ning Y."/>
            <person name="Dai R."/>
            <person name="Xiao M."/>
            <person name="Xu Y."/>
            <person name="Yan Q."/>
            <person name="Zhang L."/>
        </authorList>
    </citation>
    <scope>NUCLEOTIDE SEQUENCE [LARGE SCALE GENOMIC DNA]</scope>
    <source>
        <strain evidence="1 2">19XY460</strain>
    </source>
</reference>
<organism evidence="1 2">
    <name type="scientific">Australozyma saopauloensis</name>
    <dbReference type="NCBI Taxonomy" id="291208"/>
    <lineage>
        <taxon>Eukaryota</taxon>
        <taxon>Fungi</taxon>
        <taxon>Dikarya</taxon>
        <taxon>Ascomycota</taxon>
        <taxon>Saccharomycotina</taxon>
        <taxon>Pichiomycetes</taxon>
        <taxon>Metschnikowiaceae</taxon>
        <taxon>Australozyma</taxon>
    </lineage>
</organism>
<proteinExistence type="predicted"/>
<dbReference type="RefSeq" id="XP_062876490.1">
    <property type="nucleotide sequence ID" value="XM_063020420.1"/>
</dbReference>